<dbReference type="STRING" id="446470.Snas_2454"/>
<gene>
    <name evidence="2" type="ordered locus">Snas_2454</name>
</gene>
<dbReference type="Pfam" id="PF20329">
    <property type="entry name" value="DUF6624"/>
    <property type="match status" value="1"/>
</dbReference>
<organism evidence="2 3">
    <name type="scientific">Stackebrandtia nassauensis (strain DSM 44728 / CIP 108903 / NRRL B-16338 / NBRC 102104 / LLR-40K-21)</name>
    <dbReference type="NCBI Taxonomy" id="446470"/>
    <lineage>
        <taxon>Bacteria</taxon>
        <taxon>Bacillati</taxon>
        <taxon>Actinomycetota</taxon>
        <taxon>Actinomycetes</taxon>
        <taxon>Glycomycetales</taxon>
        <taxon>Glycomycetaceae</taxon>
        <taxon>Stackebrandtia</taxon>
    </lineage>
</organism>
<accession>D3Q4V7</accession>
<sequence length="767" mass="83471">MDNLSWRPAPGSANPLGATANQVVEAVSHGRRGGLFPPVAAEVGTHVSQVRRLSGEADATVLAAALSAPAFAPLVDALDAATRWCERAGARNADVIDPEVLSLDNDGLFGAVFTELFTVCAADRLPDLDAFCRRRIADWLTHLDVFLARLCTEWRGDLDRYFGASGRIVELTAHGDETHNAGRRVLRLVSADGTAVAYKARPACGEALFLTADTGGEVPDSVFALLNRLTNRPEIELPTLRCQRRGEGVDSRLWQEWIEAAPRRPIHREHGLTVSGPVVAESDCPELWSRAGALVAAAMAFGIADLIDGNLLAGRRAGETGTRHYIVDVEVFGRPVDHLFQTGLTAESGPHHHVGFENRPRLCGVDALPVCFRQTDEGLELVRSRRSWARSVTDTVVSDAAGRFGYGPYLPHFVRGAFDLWAVLCRDRDEIGAFAREHRDGVFARVLPRDTGDYYTTLADRLLANAPLPSDLAESERGQLDAGDVPYYFAAIGDDRMSTIDGPVDDPKLTDDQLATEWPPVADWDLGGLGMTLRGALDYAATPALPRAAGVRVGASEVAVDWPEFDARLIYSWDAETNRVKVAELTEPEPLDEIAERLCRIDDADAVLRSSWVDGGRSDTELEAQLSELGAEAIAWLETVVDEHGWPTAEMVGTEAAAGAVRLLQHVDGALEFRRRCLRELEAAALDGRAELPDVAYVTDSLCLAEGVPQRYGTKFERRDGELVPCPLADPEGVDAARAAMGLSSLDEYTRRIRDRFDPATPTRQPQ</sequence>
<evidence type="ECO:0000313" key="2">
    <source>
        <dbReference type="EMBL" id="ADD42137.1"/>
    </source>
</evidence>
<dbReference type="Proteomes" id="UP000000844">
    <property type="component" value="Chromosome"/>
</dbReference>
<dbReference type="HOGENOM" id="CLU_012340_0_0_11"/>
<dbReference type="InterPro" id="IPR046732">
    <property type="entry name" value="DUF6624"/>
</dbReference>
<name>D3Q4V7_STANL</name>
<evidence type="ECO:0000259" key="1">
    <source>
        <dbReference type="Pfam" id="PF13575"/>
    </source>
</evidence>
<keyword evidence="3" id="KW-1185">Reference proteome</keyword>
<evidence type="ECO:0000313" key="3">
    <source>
        <dbReference type="Proteomes" id="UP000000844"/>
    </source>
</evidence>
<dbReference type="EMBL" id="CP001778">
    <property type="protein sequence ID" value="ADD42137.1"/>
    <property type="molecule type" value="Genomic_DNA"/>
</dbReference>
<protein>
    <recommendedName>
        <fullName evidence="1">Lantibiotic biosynthesis protein dehydration domain-containing protein</fullName>
    </recommendedName>
</protein>
<dbReference type="KEGG" id="sna:Snas_2454"/>
<dbReference type="RefSeq" id="WP_013017708.1">
    <property type="nucleotide sequence ID" value="NC_013947.1"/>
</dbReference>
<proteinExistence type="predicted"/>
<dbReference type="InterPro" id="IPR025410">
    <property type="entry name" value="Lant_dehyd"/>
</dbReference>
<dbReference type="eggNOG" id="COG4403">
    <property type="taxonomic scope" value="Bacteria"/>
</dbReference>
<dbReference type="Pfam" id="PF13575">
    <property type="entry name" value="DUF4135"/>
    <property type="match status" value="1"/>
</dbReference>
<reference evidence="2 3" key="1">
    <citation type="journal article" date="2009" name="Stand. Genomic Sci.">
        <title>Complete genome sequence of Stackebrandtia nassauensis type strain (LLR-40K-21).</title>
        <authorList>
            <person name="Munk C."/>
            <person name="Lapidus A."/>
            <person name="Copeland A."/>
            <person name="Jando M."/>
            <person name="Mayilraj S."/>
            <person name="Glavina Del Rio T."/>
            <person name="Nolan M."/>
            <person name="Chen F."/>
            <person name="Lucas S."/>
            <person name="Tice H."/>
            <person name="Cheng J.F."/>
            <person name="Han C."/>
            <person name="Detter J.C."/>
            <person name="Bruce D."/>
            <person name="Goodwin L."/>
            <person name="Chain P."/>
            <person name="Pitluck S."/>
            <person name="Goker M."/>
            <person name="Ovchinikova G."/>
            <person name="Pati A."/>
            <person name="Ivanova N."/>
            <person name="Mavromatis K."/>
            <person name="Chen A."/>
            <person name="Palaniappan K."/>
            <person name="Land M."/>
            <person name="Hauser L."/>
            <person name="Chang Y.J."/>
            <person name="Jeffries C.D."/>
            <person name="Bristow J."/>
            <person name="Eisen J.A."/>
            <person name="Markowitz V."/>
            <person name="Hugenholtz P."/>
            <person name="Kyrpides N.C."/>
            <person name="Klenk H.P."/>
        </authorList>
    </citation>
    <scope>NUCLEOTIDE SEQUENCE [LARGE SCALE GENOMIC DNA]</scope>
    <source>
        <strain evidence="3">DSM 44728 / CIP 108903 / NRRL B-16338 / NBRC 102104 / LLR-40K-21</strain>
    </source>
</reference>
<dbReference type="AlphaFoldDB" id="D3Q4V7"/>
<feature type="domain" description="Lantibiotic biosynthesis protein dehydration" evidence="1">
    <location>
        <begin position="126"/>
        <end position="332"/>
    </location>
</feature>
<dbReference type="OrthoDB" id="22038at2"/>